<comment type="caution">
    <text evidence="2">The sequence shown here is derived from an EMBL/GenBank/DDBJ whole genome shotgun (WGS) entry which is preliminary data.</text>
</comment>
<keyword evidence="3" id="KW-1185">Reference proteome</keyword>
<dbReference type="Proteomes" id="UP000298493">
    <property type="component" value="Unassembled WGS sequence"/>
</dbReference>
<protein>
    <submittedName>
        <fullName evidence="2">Basic proline-rich protein-like</fullName>
    </submittedName>
</protein>
<evidence type="ECO:0000313" key="3">
    <source>
        <dbReference type="Proteomes" id="UP000298493"/>
    </source>
</evidence>
<evidence type="ECO:0000256" key="1">
    <source>
        <dbReference type="SAM" id="MobiDB-lite"/>
    </source>
</evidence>
<evidence type="ECO:0000313" key="2">
    <source>
        <dbReference type="EMBL" id="TID25830.1"/>
    </source>
</evidence>
<proteinExistence type="predicted"/>
<gene>
    <name evidence="2" type="ORF">E6O75_ATG03693</name>
</gene>
<reference evidence="2 3" key="1">
    <citation type="submission" date="2019-04" db="EMBL/GenBank/DDBJ databases">
        <title>High contiguity whole genome sequence and gene annotation resource for two Venturia nashicola isolates.</title>
        <authorList>
            <person name="Prokchorchik M."/>
            <person name="Won K."/>
            <person name="Lee Y."/>
            <person name="Choi E.D."/>
            <person name="Segonzac C."/>
            <person name="Sohn K.H."/>
        </authorList>
    </citation>
    <scope>NUCLEOTIDE SEQUENCE [LARGE SCALE GENOMIC DNA]</scope>
    <source>
        <strain evidence="2 3">PRI2</strain>
    </source>
</reference>
<dbReference type="AlphaFoldDB" id="A0A4Z1PPJ5"/>
<feature type="region of interest" description="Disordered" evidence="1">
    <location>
        <begin position="170"/>
        <end position="190"/>
    </location>
</feature>
<organism evidence="2 3">
    <name type="scientific">Venturia nashicola</name>
    <dbReference type="NCBI Taxonomy" id="86259"/>
    <lineage>
        <taxon>Eukaryota</taxon>
        <taxon>Fungi</taxon>
        <taxon>Dikarya</taxon>
        <taxon>Ascomycota</taxon>
        <taxon>Pezizomycotina</taxon>
        <taxon>Dothideomycetes</taxon>
        <taxon>Pleosporomycetidae</taxon>
        <taxon>Venturiales</taxon>
        <taxon>Venturiaceae</taxon>
        <taxon>Venturia</taxon>
    </lineage>
</organism>
<dbReference type="STRING" id="86259.A0A4Z1PPJ5"/>
<sequence length="238" mass="25401">MYAVIVAPAPAENDVTAVPPYAFPPYRDSLHTANSINGSQRAAISINDSQRSAISINDSQRAAISINDSQRSAISINDSQRAAISINGSQRAAISINGSQRAANSINDSQRAAISINDSQRAAISINDSLRAAIQMPCLTSSNPPVGPSSSTVDCQVVWKQDLPAQHCVPSRSCEPSRSSATPRLHDAHSPGSHMSFHAYRHSLPSPLLLTTRLVTELFSKQYFFAILHVSTASSAHS</sequence>
<name>A0A4Z1PPJ5_9PEZI</name>
<accession>A0A4Z1PPJ5</accession>
<dbReference type="EMBL" id="SNSC02000003">
    <property type="protein sequence ID" value="TID25830.1"/>
    <property type="molecule type" value="Genomic_DNA"/>
</dbReference>